<organism evidence="2 3">
    <name type="scientific">Pararhodobacter zhoushanensis</name>
    <dbReference type="NCBI Taxonomy" id="2479545"/>
    <lineage>
        <taxon>Bacteria</taxon>
        <taxon>Pseudomonadati</taxon>
        <taxon>Pseudomonadota</taxon>
        <taxon>Alphaproteobacteria</taxon>
        <taxon>Rhodobacterales</taxon>
        <taxon>Paracoccaceae</taxon>
        <taxon>Pararhodobacter</taxon>
    </lineage>
</organism>
<accession>A0ABT3GZR3</accession>
<dbReference type="Proteomes" id="UP001208938">
    <property type="component" value="Unassembled WGS sequence"/>
</dbReference>
<dbReference type="EMBL" id="JAPDFL010000001">
    <property type="protein sequence ID" value="MCW1933007.1"/>
    <property type="molecule type" value="Genomic_DNA"/>
</dbReference>
<evidence type="ECO:0000313" key="2">
    <source>
        <dbReference type="EMBL" id="MCW1933007.1"/>
    </source>
</evidence>
<keyword evidence="1" id="KW-1133">Transmembrane helix</keyword>
<gene>
    <name evidence="2" type="ORF">OKW52_12260</name>
</gene>
<dbReference type="RefSeq" id="WP_264505958.1">
    <property type="nucleotide sequence ID" value="NZ_JAPDFL010000001.1"/>
</dbReference>
<feature type="transmembrane region" description="Helical" evidence="1">
    <location>
        <begin position="47"/>
        <end position="69"/>
    </location>
</feature>
<feature type="transmembrane region" description="Helical" evidence="1">
    <location>
        <begin position="6"/>
        <end position="27"/>
    </location>
</feature>
<keyword evidence="1" id="KW-0472">Membrane</keyword>
<sequence>MVCVVTLWPVLAAFGSLLPAAALGLPFSPLEARKAARSTWHRSAFQLLVFALGLGVAFLAAVGWSSPVFGPEPMLTDDALSWLNHRAPSAQMVIVAAVAMATVAPIGVLKVAILSRAFLRETPAT</sequence>
<comment type="caution">
    <text evidence="2">The sequence shown here is derived from an EMBL/GenBank/DDBJ whole genome shotgun (WGS) entry which is preliminary data.</text>
</comment>
<keyword evidence="1" id="KW-0812">Transmembrane</keyword>
<feature type="transmembrane region" description="Helical" evidence="1">
    <location>
        <begin position="89"/>
        <end position="113"/>
    </location>
</feature>
<evidence type="ECO:0000313" key="3">
    <source>
        <dbReference type="Proteomes" id="UP001208938"/>
    </source>
</evidence>
<keyword evidence="3" id="KW-1185">Reference proteome</keyword>
<name>A0ABT3GZR3_9RHOB</name>
<reference evidence="2 3" key="1">
    <citation type="submission" date="2022-10" db="EMBL/GenBank/DDBJ databases">
        <title>Pararhodobacter sp. nov., isolated from marine algae.</title>
        <authorList>
            <person name="Choi B.J."/>
            <person name="Kim J.M."/>
            <person name="Lee J.K."/>
            <person name="Choi D.G."/>
            <person name="Jeon C.O."/>
        </authorList>
    </citation>
    <scope>NUCLEOTIDE SEQUENCE [LARGE SCALE GENOMIC DNA]</scope>
    <source>
        <strain evidence="2 3">ZQ420</strain>
    </source>
</reference>
<evidence type="ECO:0000256" key="1">
    <source>
        <dbReference type="SAM" id="Phobius"/>
    </source>
</evidence>
<proteinExistence type="predicted"/>
<protein>
    <submittedName>
        <fullName evidence="2">Uncharacterized protein</fullName>
    </submittedName>
</protein>